<gene>
    <name evidence="2" type="ORF">FA15DRAFT_754043</name>
</gene>
<dbReference type="PANTHER" id="PTHR39398:SF1">
    <property type="entry name" value="CSN8_PSMD8_EIF3K DOMAIN-CONTAINING PROTEIN"/>
    <property type="match status" value="1"/>
</dbReference>
<dbReference type="AlphaFoldDB" id="A0A5C3L3Q7"/>
<evidence type="ECO:0000313" key="2">
    <source>
        <dbReference type="EMBL" id="TFK27649.1"/>
    </source>
</evidence>
<reference evidence="2 3" key="1">
    <citation type="journal article" date="2019" name="Nat. Ecol. Evol.">
        <title>Megaphylogeny resolves global patterns of mushroom evolution.</title>
        <authorList>
            <person name="Varga T."/>
            <person name="Krizsan K."/>
            <person name="Foldi C."/>
            <person name="Dima B."/>
            <person name="Sanchez-Garcia M."/>
            <person name="Sanchez-Ramirez S."/>
            <person name="Szollosi G.J."/>
            <person name="Szarkandi J.G."/>
            <person name="Papp V."/>
            <person name="Albert L."/>
            <person name="Andreopoulos W."/>
            <person name="Angelini C."/>
            <person name="Antonin V."/>
            <person name="Barry K.W."/>
            <person name="Bougher N.L."/>
            <person name="Buchanan P."/>
            <person name="Buyck B."/>
            <person name="Bense V."/>
            <person name="Catcheside P."/>
            <person name="Chovatia M."/>
            <person name="Cooper J."/>
            <person name="Damon W."/>
            <person name="Desjardin D."/>
            <person name="Finy P."/>
            <person name="Geml J."/>
            <person name="Haridas S."/>
            <person name="Hughes K."/>
            <person name="Justo A."/>
            <person name="Karasinski D."/>
            <person name="Kautmanova I."/>
            <person name="Kiss B."/>
            <person name="Kocsube S."/>
            <person name="Kotiranta H."/>
            <person name="LaButti K.M."/>
            <person name="Lechner B.E."/>
            <person name="Liimatainen K."/>
            <person name="Lipzen A."/>
            <person name="Lukacs Z."/>
            <person name="Mihaltcheva S."/>
            <person name="Morgado L.N."/>
            <person name="Niskanen T."/>
            <person name="Noordeloos M.E."/>
            <person name="Ohm R.A."/>
            <person name="Ortiz-Santana B."/>
            <person name="Ovrebo C."/>
            <person name="Racz N."/>
            <person name="Riley R."/>
            <person name="Savchenko A."/>
            <person name="Shiryaev A."/>
            <person name="Soop K."/>
            <person name="Spirin V."/>
            <person name="Szebenyi C."/>
            <person name="Tomsovsky M."/>
            <person name="Tulloss R.E."/>
            <person name="Uehling J."/>
            <person name="Grigoriev I.V."/>
            <person name="Vagvolgyi C."/>
            <person name="Papp T."/>
            <person name="Martin F.M."/>
            <person name="Miettinen O."/>
            <person name="Hibbett D.S."/>
            <person name="Nagy L.G."/>
        </authorList>
    </citation>
    <scope>NUCLEOTIDE SEQUENCE [LARGE SCALE GENOMIC DNA]</scope>
    <source>
        <strain evidence="2 3">CBS 121175</strain>
    </source>
</reference>
<dbReference type="Proteomes" id="UP000307440">
    <property type="component" value="Unassembled WGS sequence"/>
</dbReference>
<evidence type="ECO:0000313" key="3">
    <source>
        <dbReference type="Proteomes" id="UP000307440"/>
    </source>
</evidence>
<dbReference type="PANTHER" id="PTHR39398">
    <property type="entry name" value="YALI0F14311P"/>
    <property type="match status" value="1"/>
</dbReference>
<sequence length="382" mass="43501">MSNPRWTRGRGGSTNTNTPSWRNAAKTTDDPKQPQRLGSFDNERGTGRAANVARGRGRGGNLKTPALSRMDLMASVSRSSGLQRDGNDLKNFAIQSEYREFIQGKFEDYTRRFPLEDRTQNKRRADPQENVLILFRKLREGVYASKRHDGFALEVYETSFFLGIIFDSPKQIAVVMAHLVPGVYQSSSCPKPLCHQTTVISLLYHLVASYPSQSTYHRHLTSIPGSVLPRQSKASTWIRAVASTMRTTNYARLFQLTKKASLPFLFEDKPETLGLETPTISEKQANATKLCKLALLVVLDNLRSKARDKSWDIMRSAYRELSCDPNAEDTKKWLNRSLCLRPLLNTDDRSWTAESWLEHQANHGHTRRKERIEGRWIVCKVV</sequence>
<name>A0A5C3L3Q7_COPMA</name>
<protein>
    <submittedName>
        <fullName evidence="2">Uncharacterized protein</fullName>
    </submittedName>
</protein>
<keyword evidence="3" id="KW-1185">Reference proteome</keyword>
<dbReference type="OrthoDB" id="2100128at2759"/>
<dbReference type="STRING" id="230819.A0A5C3L3Q7"/>
<dbReference type="EMBL" id="ML210162">
    <property type="protein sequence ID" value="TFK27649.1"/>
    <property type="molecule type" value="Genomic_DNA"/>
</dbReference>
<proteinExistence type="predicted"/>
<evidence type="ECO:0000256" key="1">
    <source>
        <dbReference type="SAM" id="MobiDB-lite"/>
    </source>
</evidence>
<feature type="region of interest" description="Disordered" evidence="1">
    <location>
        <begin position="1"/>
        <end position="68"/>
    </location>
</feature>
<organism evidence="2 3">
    <name type="scientific">Coprinopsis marcescibilis</name>
    <name type="common">Agaric fungus</name>
    <name type="synonym">Psathyrella marcescibilis</name>
    <dbReference type="NCBI Taxonomy" id="230819"/>
    <lineage>
        <taxon>Eukaryota</taxon>
        <taxon>Fungi</taxon>
        <taxon>Dikarya</taxon>
        <taxon>Basidiomycota</taxon>
        <taxon>Agaricomycotina</taxon>
        <taxon>Agaricomycetes</taxon>
        <taxon>Agaricomycetidae</taxon>
        <taxon>Agaricales</taxon>
        <taxon>Agaricineae</taxon>
        <taxon>Psathyrellaceae</taxon>
        <taxon>Coprinopsis</taxon>
    </lineage>
</organism>
<dbReference type="Gene3D" id="1.25.40.990">
    <property type="match status" value="1"/>
</dbReference>
<accession>A0A5C3L3Q7</accession>